<dbReference type="RefSeq" id="WP_014228086.1">
    <property type="nucleotide sequence ID" value="NC_016612.1"/>
</dbReference>
<comment type="similarity">
    <text evidence="1">Belongs to the VgrG protein family.</text>
</comment>
<accession>A0A0H3HCK3</accession>
<evidence type="ECO:0000256" key="1">
    <source>
        <dbReference type="ARBA" id="ARBA00005558"/>
    </source>
</evidence>
<dbReference type="InterPro" id="IPR006531">
    <property type="entry name" value="Gp5/Vgr_OB"/>
</dbReference>
<dbReference type="AlphaFoldDB" id="A0A0H3HCK3"/>
<evidence type="ECO:0000259" key="2">
    <source>
        <dbReference type="Pfam" id="PF04717"/>
    </source>
</evidence>
<evidence type="ECO:0000259" key="3">
    <source>
        <dbReference type="Pfam" id="PF10106"/>
    </source>
</evidence>
<dbReference type="NCBIfam" id="TIGR01646">
    <property type="entry name" value="vgr_GE"/>
    <property type="match status" value="1"/>
</dbReference>
<dbReference type="Pfam" id="PF05954">
    <property type="entry name" value="Phage_GPD"/>
    <property type="match status" value="1"/>
</dbReference>
<dbReference type="EMBL" id="CP003218">
    <property type="protein sequence ID" value="AEX04135.1"/>
    <property type="molecule type" value="Genomic_DNA"/>
</dbReference>
<dbReference type="Gene3D" id="2.30.110.50">
    <property type="match status" value="1"/>
</dbReference>
<dbReference type="Gene3D" id="2.40.50.230">
    <property type="entry name" value="Gp5 N-terminal domain"/>
    <property type="match status" value="1"/>
</dbReference>
<dbReference type="SUPFAM" id="SSF69255">
    <property type="entry name" value="gp5 N-terminal domain-like"/>
    <property type="match status" value="1"/>
</dbReference>
<name>A0A0H3HCK3_KLEM8</name>
<dbReference type="InterPro" id="IPR006533">
    <property type="entry name" value="T6SS_Vgr_RhsGE"/>
</dbReference>
<evidence type="ECO:0000313" key="6">
    <source>
        <dbReference type="Proteomes" id="UP000007843"/>
    </source>
</evidence>
<proteinExistence type="inferred from homology"/>
<dbReference type="Gene3D" id="4.10.220.110">
    <property type="match status" value="1"/>
</dbReference>
<feature type="domain" description="Gp5/Type VI secretion system Vgr protein OB-fold" evidence="2">
    <location>
        <begin position="409"/>
        <end position="472"/>
    </location>
</feature>
<feature type="domain" description="Putative type VI secretion system Rhs element associated Vgr" evidence="4">
    <location>
        <begin position="495"/>
        <end position="596"/>
    </location>
</feature>
<organism evidence="5 6">
    <name type="scientific">Klebsiella michiganensis (strain ATCC 8724 / DSM 4798 / JCM 20051 / NBRC 3318 / NRRL B-199 / KCTC 1686 / BUCSAV 143 / CCM 1901)</name>
    <dbReference type="NCBI Taxonomy" id="1006551"/>
    <lineage>
        <taxon>Bacteria</taxon>
        <taxon>Pseudomonadati</taxon>
        <taxon>Pseudomonadota</taxon>
        <taxon>Gammaproteobacteria</taxon>
        <taxon>Enterobacterales</taxon>
        <taxon>Enterobacteriaceae</taxon>
        <taxon>Klebsiella/Raoultella group</taxon>
        <taxon>Klebsiella</taxon>
    </lineage>
</organism>
<dbReference type="InterPro" id="IPR037026">
    <property type="entry name" value="Vgr_OB-fold_dom_sf"/>
</dbReference>
<dbReference type="Pfam" id="PF04717">
    <property type="entry name" value="Phage_base_V"/>
    <property type="match status" value="1"/>
</dbReference>
<dbReference type="NCBIfam" id="TIGR03361">
    <property type="entry name" value="VI_Rhs_Vgr"/>
    <property type="match status" value="1"/>
</dbReference>
<dbReference type="InterPro" id="IPR018769">
    <property type="entry name" value="VgrG2_DUF2345"/>
</dbReference>
<dbReference type="InterPro" id="IPR017847">
    <property type="entry name" value="T6SS_RhsGE_Vgr_subset"/>
</dbReference>
<reference evidence="5 6" key="1">
    <citation type="journal article" date="2012" name="J. Bacteriol.">
        <title>Complete genome sequence of Klebsiella oxytoca KCTC 1686, used in production of 2,3-butanediol.</title>
        <authorList>
            <person name="Shin S.H."/>
            <person name="Kim S."/>
            <person name="Kim J.Y."/>
            <person name="Lee S."/>
            <person name="Um Y."/>
            <person name="Oh M.K."/>
            <person name="Kim Y.R."/>
            <person name="Lee J."/>
            <person name="Yang K.S."/>
        </authorList>
    </citation>
    <scope>NUCLEOTIDE SEQUENCE [LARGE SCALE GENOMIC DNA]</scope>
    <source>
        <strain evidence="6">ATCC 8724 / DSM 4798 / JCM 20051 / NBRC 3318 / NRRL B-199 / KCTC 1686</strain>
    </source>
</reference>
<protein>
    <submittedName>
        <fullName evidence="5">Rhs element Vgr protein</fullName>
    </submittedName>
</protein>
<sequence length="837" mass="93661">MAIQDYIITGGKYGTYNHYQLLLKKLNQARPDIQISVLKFGGCEAISQIPRYEIVFTSATPDIPANLLINYSAQLLMYPDGKPYEKLKPRILPGIITQFRQCSTSADETRYVAVLEHKMARMAQGHNSAVFLNDSIISLTEHTFGDYLIDKLSFVFKLTDRYPPRDFMLQYGESDYDHVSRRLADSGVSFYRQYDEENDEDVIVLTDHSGGWIKGPAIPFRHPSGLFDGGLESVWDITVNRQAVPKRVQTNDDNYLQAQSDMKSEVKTHEDFRALWATDYRWAEHYPDAGKEYEEQPGQGIWYAKRRQERHLSELITFEGKCNCMALRPGMRITVTGKTFADAPDGLLIVSTRCENVARDTAYFVTFTAVPWNNRFTYRPPLLPWPPMSGTLPARVSSEEENDTYSYIDNQGRYRIRFDLDLKEWKKGFESCWVRLAKPYAGDTYGFHWPLLDGTGVLIAFENSDGDRPYIAHVMHDSTHPDHVAQQNHKRNVLRTPSGNKMRMDDTRGKEHIKLSTPNNDRSQLNLGNLVDQNRKLRGEGAELRTGGWAAIRAAKGVLLTSEAQPKAQGKQLDMAATIAQLEKALALAKTLEQTANIAQSSPVSTATQQQLSAALTSLQQPGIVVHGEAGIAQTTPESLQHSAGKNLLATAGQDASFSVFRQFSIAVGQIFSVFVHKMGIKLIAAAGKIQIQAQKDQMELTSFADMQLTSTNGRIVLNAKQELLLMCGGAGIRIKDGVLEQLGPTRIVQKTPNLIYQGGESISQAMPSFNEGTFGLKYRLHRKGDPSHILKNQKFRIHRQDGSVQEGITDESGESSLLTMNELEKATVELLKGEAS</sequence>
<dbReference type="Proteomes" id="UP000007843">
    <property type="component" value="Chromosome"/>
</dbReference>
<dbReference type="InterPro" id="IPR028244">
    <property type="entry name" value="T6SS_Rhs_Vgr_dom"/>
</dbReference>
<dbReference type="Gene3D" id="3.55.50.10">
    <property type="entry name" value="Baseplate protein-like domains"/>
    <property type="match status" value="1"/>
</dbReference>
<dbReference type="Pfam" id="PF10106">
    <property type="entry name" value="DUF2345"/>
    <property type="match status" value="1"/>
</dbReference>
<evidence type="ECO:0000259" key="4">
    <source>
        <dbReference type="Pfam" id="PF13296"/>
    </source>
</evidence>
<dbReference type="KEGG" id="kox:KOX_12045"/>
<evidence type="ECO:0000313" key="5">
    <source>
        <dbReference type="EMBL" id="AEX04135.1"/>
    </source>
</evidence>
<gene>
    <name evidence="5" type="ordered locus">KOX_12045</name>
</gene>
<dbReference type="HOGENOM" id="CLU_004121_4_0_6"/>
<dbReference type="PATRIC" id="fig|1006551.4.peg.2424"/>
<feature type="domain" description="DUF2345" evidence="3">
    <location>
        <begin position="614"/>
        <end position="752"/>
    </location>
</feature>
<dbReference type="SUPFAM" id="SSF69279">
    <property type="entry name" value="Phage tail proteins"/>
    <property type="match status" value="2"/>
</dbReference>
<dbReference type="Pfam" id="PF13296">
    <property type="entry name" value="T6SS_Vgr"/>
    <property type="match status" value="1"/>
</dbReference>